<dbReference type="RefSeq" id="WP_210662827.1">
    <property type="nucleotide sequence ID" value="NZ_JAGKQQ010000002.1"/>
</dbReference>
<keyword evidence="3" id="KW-1185">Reference proteome</keyword>
<dbReference type="SUPFAM" id="SSF53335">
    <property type="entry name" value="S-adenosyl-L-methionine-dependent methyltransferases"/>
    <property type="match status" value="1"/>
</dbReference>
<comment type="caution">
    <text evidence="2">The sequence shown here is derived from an EMBL/GenBank/DDBJ whole genome shotgun (WGS) entry which is preliminary data.</text>
</comment>
<proteinExistence type="predicted"/>
<dbReference type="GO" id="GO:0008168">
    <property type="term" value="F:methyltransferase activity"/>
    <property type="evidence" value="ECO:0007669"/>
    <property type="project" value="UniProtKB-KW"/>
</dbReference>
<dbReference type="Gene3D" id="3.40.50.150">
    <property type="entry name" value="Vaccinia Virus protein VP39"/>
    <property type="match status" value="1"/>
</dbReference>
<dbReference type="Pfam" id="PF08242">
    <property type="entry name" value="Methyltransf_12"/>
    <property type="match status" value="1"/>
</dbReference>
<feature type="domain" description="Methyltransferase type 12" evidence="1">
    <location>
        <begin position="45"/>
        <end position="142"/>
    </location>
</feature>
<keyword evidence="2" id="KW-0489">Methyltransferase</keyword>
<dbReference type="EMBL" id="JAGKQQ010000002">
    <property type="protein sequence ID" value="MBP3960615.1"/>
    <property type="molecule type" value="Genomic_DNA"/>
</dbReference>
<evidence type="ECO:0000313" key="2">
    <source>
        <dbReference type="EMBL" id="MBP3960615.1"/>
    </source>
</evidence>
<protein>
    <submittedName>
        <fullName evidence="2">Class I SAM-dependent methyltransferase</fullName>
    </submittedName>
</protein>
<sequence length="229" mass="24859">MTPRPSFDRLAPVYRTLERLTFGGLLHWCRTAHLDHLRGCRRALILGDGDGRFLADLLRANPNVDVDSLDISPGMIALARRRIATIPGAAARVRFVAADARTDALPAIGYDLVVTNFVLDCFRRAELAAVVRRVAASCAADAVWIDGDFRVPRTGWARPVARLALAGMYAFFRLATRLPAGALIDPAPLLAAEGFGCVSEVERLSGFLSARLWTRGGPVPAFDLPRVLA</sequence>
<dbReference type="Proteomes" id="UP000676565">
    <property type="component" value="Unassembled WGS sequence"/>
</dbReference>
<dbReference type="GO" id="GO:0032259">
    <property type="term" value="P:methylation"/>
    <property type="evidence" value="ECO:0007669"/>
    <property type="project" value="UniProtKB-KW"/>
</dbReference>
<evidence type="ECO:0000313" key="3">
    <source>
        <dbReference type="Proteomes" id="UP000676565"/>
    </source>
</evidence>
<organism evidence="2 3">
    <name type="scientific">Gemmata palustris</name>
    <dbReference type="NCBI Taxonomy" id="2822762"/>
    <lineage>
        <taxon>Bacteria</taxon>
        <taxon>Pseudomonadati</taxon>
        <taxon>Planctomycetota</taxon>
        <taxon>Planctomycetia</taxon>
        <taxon>Gemmatales</taxon>
        <taxon>Gemmataceae</taxon>
        <taxon>Gemmata</taxon>
    </lineage>
</organism>
<evidence type="ECO:0000259" key="1">
    <source>
        <dbReference type="Pfam" id="PF08242"/>
    </source>
</evidence>
<accession>A0ABS5C452</accession>
<name>A0ABS5C452_9BACT</name>
<gene>
    <name evidence="2" type="ORF">J8F10_35780</name>
</gene>
<dbReference type="InterPro" id="IPR029063">
    <property type="entry name" value="SAM-dependent_MTases_sf"/>
</dbReference>
<keyword evidence="2" id="KW-0808">Transferase</keyword>
<dbReference type="CDD" id="cd02440">
    <property type="entry name" value="AdoMet_MTases"/>
    <property type="match status" value="1"/>
</dbReference>
<reference evidence="2 3" key="1">
    <citation type="submission" date="2021-04" db="EMBL/GenBank/DDBJ databases">
        <authorList>
            <person name="Ivanova A."/>
        </authorList>
    </citation>
    <scope>NUCLEOTIDE SEQUENCE [LARGE SCALE GENOMIC DNA]</scope>
    <source>
        <strain evidence="2 3">G18</strain>
    </source>
</reference>
<dbReference type="InterPro" id="IPR013217">
    <property type="entry name" value="Methyltransf_12"/>
</dbReference>